<protein>
    <submittedName>
        <fullName evidence="1">Uncharacterized protein</fullName>
    </submittedName>
</protein>
<keyword evidence="2" id="KW-1185">Reference proteome</keyword>
<dbReference type="Proteomes" id="UP001341840">
    <property type="component" value="Unassembled WGS sequence"/>
</dbReference>
<proteinExistence type="predicted"/>
<accession>A0ABU6SNQ4</accession>
<dbReference type="EMBL" id="JASCZI010061095">
    <property type="protein sequence ID" value="MED6137608.1"/>
    <property type="molecule type" value="Genomic_DNA"/>
</dbReference>
<evidence type="ECO:0000313" key="2">
    <source>
        <dbReference type="Proteomes" id="UP001341840"/>
    </source>
</evidence>
<name>A0ABU6SNQ4_9FABA</name>
<comment type="caution">
    <text evidence="1">The sequence shown here is derived from an EMBL/GenBank/DDBJ whole genome shotgun (WGS) entry which is preliminary data.</text>
</comment>
<organism evidence="1 2">
    <name type="scientific">Stylosanthes scabra</name>
    <dbReference type="NCBI Taxonomy" id="79078"/>
    <lineage>
        <taxon>Eukaryota</taxon>
        <taxon>Viridiplantae</taxon>
        <taxon>Streptophyta</taxon>
        <taxon>Embryophyta</taxon>
        <taxon>Tracheophyta</taxon>
        <taxon>Spermatophyta</taxon>
        <taxon>Magnoliopsida</taxon>
        <taxon>eudicotyledons</taxon>
        <taxon>Gunneridae</taxon>
        <taxon>Pentapetalae</taxon>
        <taxon>rosids</taxon>
        <taxon>fabids</taxon>
        <taxon>Fabales</taxon>
        <taxon>Fabaceae</taxon>
        <taxon>Papilionoideae</taxon>
        <taxon>50 kb inversion clade</taxon>
        <taxon>dalbergioids sensu lato</taxon>
        <taxon>Dalbergieae</taxon>
        <taxon>Pterocarpus clade</taxon>
        <taxon>Stylosanthes</taxon>
    </lineage>
</organism>
<gene>
    <name evidence="1" type="ORF">PIB30_066531</name>
</gene>
<evidence type="ECO:0000313" key="1">
    <source>
        <dbReference type="EMBL" id="MED6137608.1"/>
    </source>
</evidence>
<sequence>MAEMMMKRQGKVLLGAMNKGLEFRNLGSVYNLNPKSKIQEEVGPPLKSGPGFESEQIPNPGNFPSSVSNKVLFFCKAPILSSNTSVHELASRFGPALRLSWRSWAESAIFGASRLNPGSTPVHLGELVQWDNKPMVHLVNRSTGLDQSTLVSCRSTAGQRWPKAVNFFFSSGSSQEVKWLYTDFANSDHRKFLGPICGQLRRKY</sequence>
<reference evidence="1 2" key="1">
    <citation type="journal article" date="2023" name="Plants (Basel)">
        <title>Bridging the Gap: Combining Genomics and Transcriptomics Approaches to Understand Stylosanthes scabra, an Orphan Legume from the Brazilian Caatinga.</title>
        <authorList>
            <person name="Ferreira-Neto J.R.C."/>
            <person name="da Silva M.D."/>
            <person name="Binneck E."/>
            <person name="de Melo N.F."/>
            <person name="da Silva R.H."/>
            <person name="de Melo A.L.T.M."/>
            <person name="Pandolfi V."/>
            <person name="Bustamante F.O."/>
            <person name="Brasileiro-Vidal A.C."/>
            <person name="Benko-Iseppon A.M."/>
        </authorList>
    </citation>
    <scope>NUCLEOTIDE SEQUENCE [LARGE SCALE GENOMIC DNA]</scope>
    <source>
        <tissue evidence="1">Leaves</tissue>
    </source>
</reference>